<keyword evidence="3" id="KW-0804">Transcription</keyword>
<reference evidence="8" key="1">
    <citation type="journal article" date="2019" name="Int. J. Syst. Evol. Microbiol.">
        <title>The Global Catalogue of Microorganisms (GCM) 10K type strain sequencing project: providing services to taxonomists for standard genome sequencing and annotation.</title>
        <authorList>
            <consortium name="The Broad Institute Genomics Platform"/>
            <consortium name="The Broad Institute Genome Sequencing Center for Infectious Disease"/>
            <person name="Wu L."/>
            <person name="Ma J."/>
        </authorList>
    </citation>
    <scope>NUCLEOTIDE SEQUENCE [LARGE SCALE GENOMIC DNA]</scope>
    <source>
        <strain evidence="8">JCM 17979</strain>
    </source>
</reference>
<dbReference type="RefSeq" id="WP_345412555.1">
    <property type="nucleotide sequence ID" value="NZ_BAABHO010000009.1"/>
</dbReference>
<dbReference type="InterPro" id="IPR009057">
    <property type="entry name" value="Homeodomain-like_sf"/>
</dbReference>
<dbReference type="InterPro" id="IPR036271">
    <property type="entry name" value="Tet_transcr_reg_TetR-rel_C_sf"/>
</dbReference>
<keyword evidence="1" id="KW-0805">Transcription regulation</keyword>
<evidence type="ECO:0000313" key="7">
    <source>
        <dbReference type="EMBL" id="GAA4782669.1"/>
    </source>
</evidence>
<comment type="caution">
    <text evidence="7">The sequence shown here is derived from an EMBL/GenBank/DDBJ whole genome shotgun (WGS) entry which is preliminary data.</text>
</comment>
<evidence type="ECO:0000313" key="8">
    <source>
        <dbReference type="Proteomes" id="UP001500928"/>
    </source>
</evidence>
<organism evidence="7 8">
    <name type="scientific">Actinomycetospora chlora</name>
    <dbReference type="NCBI Taxonomy" id="663608"/>
    <lineage>
        <taxon>Bacteria</taxon>
        <taxon>Bacillati</taxon>
        <taxon>Actinomycetota</taxon>
        <taxon>Actinomycetes</taxon>
        <taxon>Pseudonocardiales</taxon>
        <taxon>Pseudonocardiaceae</taxon>
        <taxon>Actinomycetospora</taxon>
    </lineage>
</organism>
<gene>
    <name evidence="7" type="ORF">GCM10023200_15160</name>
</gene>
<dbReference type="PANTHER" id="PTHR47506">
    <property type="entry name" value="TRANSCRIPTIONAL REGULATORY PROTEIN"/>
    <property type="match status" value="1"/>
</dbReference>
<dbReference type="PANTHER" id="PTHR47506:SF1">
    <property type="entry name" value="HTH-TYPE TRANSCRIPTIONAL REGULATOR YJDC"/>
    <property type="match status" value="1"/>
</dbReference>
<evidence type="ECO:0000256" key="4">
    <source>
        <dbReference type="PROSITE-ProRule" id="PRU00335"/>
    </source>
</evidence>
<dbReference type="Pfam" id="PF00440">
    <property type="entry name" value="TetR_N"/>
    <property type="match status" value="1"/>
</dbReference>
<dbReference type="Gene3D" id="1.10.357.10">
    <property type="entry name" value="Tetracycline Repressor, domain 2"/>
    <property type="match status" value="1"/>
</dbReference>
<name>A0ABP9ALK4_9PSEU</name>
<dbReference type="Proteomes" id="UP001500928">
    <property type="component" value="Unassembled WGS sequence"/>
</dbReference>
<evidence type="ECO:0000259" key="6">
    <source>
        <dbReference type="PROSITE" id="PS50977"/>
    </source>
</evidence>
<dbReference type="SUPFAM" id="SSF46689">
    <property type="entry name" value="Homeodomain-like"/>
    <property type="match status" value="1"/>
</dbReference>
<evidence type="ECO:0000256" key="1">
    <source>
        <dbReference type="ARBA" id="ARBA00023015"/>
    </source>
</evidence>
<evidence type="ECO:0000256" key="2">
    <source>
        <dbReference type="ARBA" id="ARBA00023125"/>
    </source>
</evidence>
<evidence type="ECO:0000256" key="3">
    <source>
        <dbReference type="ARBA" id="ARBA00023163"/>
    </source>
</evidence>
<keyword evidence="8" id="KW-1185">Reference proteome</keyword>
<dbReference type="SUPFAM" id="SSF48498">
    <property type="entry name" value="Tetracyclin repressor-like, C-terminal domain"/>
    <property type="match status" value="1"/>
</dbReference>
<keyword evidence="2 4" id="KW-0238">DNA-binding</keyword>
<dbReference type="PROSITE" id="PS50977">
    <property type="entry name" value="HTH_TETR_2"/>
    <property type="match status" value="1"/>
</dbReference>
<proteinExistence type="predicted"/>
<sequence>MAATTGDGRRPPQQARSLATRRALLVSAGERFAAQGFHGTALSELVGDGAATKGAFYFHFASKQAVAEALVEAMGDSWDDVTTAVEAAARDGLEALVLLTDAVTVRLDDPVVRGAGRVLRDKVVATPTLGAMTGWWCEQAEDLLRRARREGLLRPEADPAWLARELVAGFAGRATLFEAPCDAPPLWDLMNDFWAGFLPLIATAEWHARWDARPWRARPRPRGVGAGDAEPPTVHPVGEPAPTA</sequence>
<dbReference type="EMBL" id="BAABHO010000009">
    <property type="protein sequence ID" value="GAA4782669.1"/>
    <property type="molecule type" value="Genomic_DNA"/>
</dbReference>
<dbReference type="InterPro" id="IPR001647">
    <property type="entry name" value="HTH_TetR"/>
</dbReference>
<feature type="domain" description="HTH tetR-type" evidence="6">
    <location>
        <begin position="18"/>
        <end position="78"/>
    </location>
</feature>
<protein>
    <recommendedName>
        <fullName evidence="6">HTH tetR-type domain-containing protein</fullName>
    </recommendedName>
</protein>
<accession>A0ABP9ALK4</accession>
<evidence type="ECO:0000256" key="5">
    <source>
        <dbReference type="SAM" id="MobiDB-lite"/>
    </source>
</evidence>
<feature type="DNA-binding region" description="H-T-H motif" evidence="4">
    <location>
        <begin position="41"/>
        <end position="60"/>
    </location>
</feature>
<feature type="region of interest" description="Disordered" evidence="5">
    <location>
        <begin position="217"/>
        <end position="244"/>
    </location>
</feature>